<evidence type="ECO:0000313" key="8">
    <source>
        <dbReference type="EMBL" id="AGT32854.1"/>
    </source>
</evidence>
<dbReference type="OrthoDB" id="9761531at2"/>
<feature type="transmembrane region" description="Helical" evidence="6">
    <location>
        <begin position="43"/>
        <end position="61"/>
    </location>
</feature>
<evidence type="ECO:0000256" key="4">
    <source>
        <dbReference type="ARBA" id="ARBA00022989"/>
    </source>
</evidence>
<feature type="transmembrane region" description="Helical" evidence="6">
    <location>
        <begin position="328"/>
        <end position="346"/>
    </location>
</feature>
<dbReference type="PANTHER" id="PTHR30619">
    <property type="entry name" value="DNA INTERNALIZATION/COMPETENCE PROTEIN COMEC/REC2"/>
    <property type="match status" value="1"/>
</dbReference>
<dbReference type="InterPro" id="IPR036866">
    <property type="entry name" value="RibonucZ/Hydroxyglut_hydro"/>
</dbReference>
<sequence>MRGQAIYVAAAALLAIAAASLSKPAFFLLFGYLLLLFLRRQHLLVPALAAASLFFVYFLFVDHHNNTSLSDGRHSLLVRFSAPPAIDGDRLQAPVKVGREKVQLRYTVRTAAEKEALQARLVPGTVCRVTGTLEPPMPASNPYAFDYRRYLRFHHIHWLFLPEEIDLSDCVRVRPTAIERLMTIREAGVRHIEDRFPPEAAGVAAALIYGERRQLDDEVLSGYQELGLIHLLAISGGHVTLLVGAVFAAAIRFVTREAVVVALLAALPVYAVLAGASPSVLRACATGMIVLAVQWKKGAIHPLDALSWTALALLVFDPYMVWDVGFQLSFVVTFVLLVHFPALVAVRSIVGRLLQTALVAQTAALPVLLYHFYEISVWSVFLNVVFVPWYSFVVLPLSFLSTAVPIFPLVWLFVQTVGLTNAVVRFFSADHPLMLVLGRPEPWCLAVYAAAVAAAFLCWERGWIIRGLATVAAAMALQLAAPYVNPKGEVTVLDVGQGDCIYIELPHRKAVYLIDTGGTPEWGREPWRERARPFAVGRDVVVPFLKAQGVRTIDKLLLTHDDADHIGAAPEVMKAIRVNEIVTSPGARPAVKAVARPFSVPVHTAVRGEGWTEGGVRFVVLHPEKGNDEDNNGSLVLLARLGGFVWLFTGDIEKEAEEALIRAYPTLRIDVLKVAHHGSETSTTAPFLRTVKPRAALISVGRFNRYGHPSPEVLERLKQQGVISWRTDENGAIRYLYDGGSGTFQVMKPYNAVGKKSGTFQQIKP</sequence>
<dbReference type="HOGENOM" id="CLU_010363_2_3_9"/>
<dbReference type="PATRIC" id="fig|1345697.3.peg.2545"/>
<keyword evidence="4 6" id="KW-1133">Transmembrane helix</keyword>
<dbReference type="InterPro" id="IPR035681">
    <property type="entry name" value="ComA-like_MBL"/>
</dbReference>
<keyword evidence="5 6" id="KW-0472">Membrane</keyword>
<dbReference type="InterPro" id="IPR001279">
    <property type="entry name" value="Metallo-B-lactamas"/>
</dbReference>
<feature type="transmembrane region" description="Helical" evidence="6">
    <location>
        <begin position="260"/>
        <end position="293"/>
    </location>
</feature>
<dbReference type="GO" id="GO:0030420">
    <property type="term" value="P:establishment of competence for transformation"/>
    <property type="evidence" value="ECO:0007669"/>
    <property type="project" value="InterPro"/>
</dbReference>
<protein>
    <submittedName>
        <fullName evidence="8">Competence protein ComEC</fullName>
    </submittedName>
</protein>
<feature type="transmembrane region" description="Helical" evidence="6">
    <location>
        <begin position="440"/>
        <end position="459"/>
    </location>
</feature>
<evidence type="ECO:0000313" key="9">
    <source>
        <dbReference type="Proteomes" id="UP000015500"/>
    </source>
</evidence>
<reference evidence="8 9" key="1">
    <citation type="journal article" date="2014" name="Genome Announc.">
        <title>Complete Genome Sequence of the Thermophilic Polychlorinated Biphenyl Degrader Geobacillus sp. Strain JF8 (NBRC 109937).</title>
        <authorList>
            <person name="Shintani M."/>
            <person name="Ohtsubo Y."/>
            <person name="Fukuda K."/>
            <person name="Hosoyama A."/>
            <person name="Ohji S."/>
            <person name="Yamazoe A."/>
            <person name="Fujita N."/>
            <person name="Nagata Y."/>
            <person name="Tsuda M."/>
            <person name="Hatta T."/>
            <person name="Kimbara K."/>
        </authorList>
    </citation>
    <scope>NUCLEOTIDE SEQUENCE [LARGE SCALE GENOMIC DNA]</scope>
    <source>
        <strain evidence="8 9">JF8</strain>
    </source>
</reference>
<dbReference type="NCBIfam" id="TIGR00360">
    <property type="entry name" value="ComEC_N-term"/>
    <property type="match status" value="1"/>
</dbReference>
<evidence type="ECO:0000259" key="7">
    <source>
        <dbReference type="SMART" id="SM00849"/>
    </source>
</evidence>
<keyword evidence="9" id="KW-1185">Reference proteome</keyword>
<name>S5Z1H5_GEOG3</name>
<accession>S5Z1H5</accession>
<dbReference type="RefSeq" id="WP_020960645.1">
    <property type="nucleotide sequence ID" value="NC_022080.4"/>
</dbReference>
<dbReference type="InterPro" id="IPR052159">
    <property type="entry name" value="Competence_DNA_uptake"/>
</dbReference>
<dbReference type="Proteomes" id="UP000015500">
    <property type="component" value="Chromosome"/>
</dbReference>
<comment type="subcellular location">
    <subcellularLocation>
        <location evidence="1">Cell membrane</location>
        <topology evidence="1">Multi-pass membrane protein</topology>
    </subcellularLocation>
</comment>
<feature type="transmembrane region" description="Helical" evidence="6">
    <location>
        <begin position="231"/>
        <end position="254"/>
    </location>
</feature>
<keyword evidence="3 6" id="KW-0812">Transmembrane</keyword>
<evidence type="ECO:0000256" key="2">
    <source>
        <dbReference type="ARBA" id="ARBA00022475"/>
    </source>
</evidence>
<gene>
    <name evidence="8" type="ORF">M493_13045</name>
</gene>
<evidence type="ECO:0000256" key="3">
    <source>
        <dbReference type="ARBA" id="ARBA00022692"/>
    </source>
</evidence>
<dbReference type="Gene3D" id="3.60.15.10">
    <property type="entry name" value="Ribonuclease Z/Hydroxyacylglutathione hydrolase-like"/>
    <property type="match status" value="1"/>
</dbReference>
<dbReference type="SMART" id="SM00849">
    <property type="entry name" value="Lactamase_B"/>
    <property type="match status" value="1"/>
</dbReference>
<dbReference type="Pfam" id="PF13567">
    <property type="entry name" value="DUF4131"/>
    <property type="match status" value="1"/>
</dbReference>
<dbReference type="PANTHER" id="PTHR30619:SF1">
    <property type="entry name" value="RECOMBINATION PROTEIN 2"/>
    <property type="match status" value="1"/>
</dbReference>
<dbReference type="Pfam" id="PF03772">
    <property type="entry name" value="Competence"/>
    <property type="match status" value="1"/>
</dbReference>
<organism evidence="8 9">
    <name type="scientific">Geobacillus genomosp. 3</name>
    <dbReference type="NCBI Taxonomy" id="1921421"/>
    <lineage>
        <taxon>Bacteria</taxon>
        <taxon>Bacillati</taxon>
        <taxon>Bacillota</taxon>
        <taxon>Bacilli</taxon>
        <taxon>Bacillales</taxon>
        <taxon>Anoxybacillaceae</taxon>
        <taxon>Geobacillus</taxon>
    </lineage>
</organism>
<dbReference type="CDD" id="cd07731">
    <property type="entry name" value="ComA-like_MBL-fold"/>
    <property type="match status" value="1"/>
</dbReference>
<dbReference type="STRING" id="1921421.M493_13045"/>
<dbReference type="SUPFAM" id="SSF56281">
    <property type="entry name" value="Metallo-hydrolase/oxidoreductase"/>
    <property type="match status" value="1"/>
</dbReference>
<dbReference type="NCBIfam" id="TIGR00361">
    <property type="entry name" value="ComEC_Rec2"/>
    <property type="match status" value="1"/>
</dbReference>
<keyword evidence="2" id="KW-1003">Cell membrane</keyword>
<dbReference type="InterPro" id="IPR004797">
    <property type="entry name" value="Competence_ComEC/Rec2"/>
</dbReference>
<dbReference type="EMBL" id="CP006254">
    <property type="protein sequence ID" value="AGT32854.1"/>
    <property type="molecule type" value="Genomic_DNA"/>
</dbReference>
<dbReference type="KEGG" id="gjf:M493_13045"/>
<feature type="transmembrane region" description="Helical" evidence="6">
    <location>
        <begin position="353"/>
        <end position="373"/>
    </location>
</feature>
<evidence type="ECO:0000256" key="1">
    <source>
        <dbReference type="ARBA" id="ARBA00004651"/>
    </source>
</evidence>
<dbReference type="Pfam" id="PF00753">
    <property type="entry name" value="Lactamase_B"/>
    <property type="match status" value="1"/>
</dbReference>
<evidence type="ECO:0000256" key="6">
    <source>
        <dbReference type="SAM" id="Phobius"/>
    </source>
</evidence>
<dbReference type="AlphaFoldDB" id="S5Z1H5"/>
<dbReference type="InterPro" id="IPR004477">
    <property type="entry name" value="ComEC_N"/>
</dbReference>
<evidence type="ECO:0000256" key="5">
    <source>
        <dbReference type="ARBA" id="ARBA00023136"/>
    </source>
</evidence>
<dbReference type="InterPro" id="IPR025405">
    <property type="entry name" value="DUF4131"/>
</dbReference>
<dbReference type="GO" id="GO:0005886">
    <property type="term" value="C:plasma membrane"/>
    <property type="evidence" value="ECO:0007669"/>
    <property type="project" value="UniProtKB-SubCell"/>
</dbReference>
<feature type="domain" description="Metallo-beta-lactamase" evidence="7">
    <location>
        <begin position="497"/>
        <end position="702"/>
    </location>
</feature>
<proteinExistence type="predicted"/>